<accession>A0ABR3WHR2</accession>
<protein>
    <submittedName>
        <fullName evidence="2">Uncharacterized protein</fullName>
    </submittedName>
</protein>
<proteinExistence type="predicted"/>
<keyword evidence="3" id="KW-1185">Reference proteome</keyword>
<reference evidence="2 3" key="1">
    <citation type="journal article" date="2024" name="Commun. Biol.">
        <title>Comparative genomic analysis of thermophilic fungi reveals convergent evolutionary adaptations and gene losses.</title>
        <authorList>
            <person name="Steindorff A.S."/>
            <person name="Aguilar-Pontes M.V."/>
            <person name="Robinson A.J."/>
            <person name="Andreopoulos B."/>
            <person name="LaButti K."/>
            <person name="Kuo A."/>
            <person name="Mondo S."/>
            <person name="Riley R."/>
            <person name="Otillar R."/>
            <person name="Haridas S."/>
            <person name="Lipzen A."/>
            <person name="Grimwood J."/>
            <person name="Schmutz J."/>
            <person name="Clum A."/>
            <person name="Reid I.D."/>
            <person name="Moisan M.C."/>
            <person name="Butler G."/>
            <person name="Nguyen T.T.M."/>
            <person name="Dewar K."/>
            <person name="Conant G."/>
            <person name="Drula E."/>
            <person name="Henrissat B."/>
            <person name="Hansel C."/>
            <person name="Singer S."/>
            <person name="Hutchinson M.I."/>
            <person name="de Vries R.P."/>
            <person name="Natvig D.O."/>
            <person name="Powell A.J."/>
            <person name="Tsang A."/>
            <person name="Grigoriev I.V."/>
        </authorList>
    </citation>
    <scope>NUCLEOTIDE SEQUENCE [LARGE SCALE GENOMIC DNA]</scope>
    <source>
        <strain evidence="2 3">ATCC 24622</strain>
    </source>
</reference>
<organism evidence="2 3">
    <name type="scientific">Phialemonium thermophilum</name>
    <dbReference type="NCBI Taxonomy" id="223376"/>
    <lineage>
        <taxon>Eukaryota</taxon>
        <taxon>Fungi</taxon>
        <taxon>Dikarya</taxon>
        <taxon>Ascomycota</taxon>
        <taxon>Pezizomycotina</taxon>
        <taxon>Sordariomycetes</taxon>
        <taxon>Sordariomycetidae</taxon>
        <taxon>Cephalothecales</taxon>
        <taxon>Cephalothecaceae</taxon>
        <taxon>Phialemonium</taxon>
    </lineage>
</organism>
<name>A0ABR3WHR2_9PEZI</name>
<comment type="caution">
    <text evidence="2">The sequence shown here is derived from an EMBL/GenBank/DDBJ whole genome shotgun (WGS) entry which is preliminary data.</text>
</comment>
<gene>
    <name evidence="2" type="ORF">VTK73DRAFT_6762</name>
</gene>
<evidence type="ECO:0000313" key="2">
    <source>
        <dbReference type="EMBL" id="KAL1862518.1"/>
    </source>
</evidence>
<feature type="region of interest" description="Disordered" evidence="1">
    <location>
        <begin position="123"/>
        <end position="142"/>
    </location>
</feature>
<evidence type="ECO:0000313" key="3">
    <source>
        <dbReference type="Proteomes" id="UP001586593"/>
    </source>
</evidence>
<sequence>MTAEWVMDTGMFMLPQVWAPVPAKSNTAVPASPSMVMATWTGVPSSNQSTARRVAPAVWTWRRRKRSRMASSALAWMARMYRCTTGSVNSWQRRCSRVMPRWLAEILAFKSEMLSLRRRVALQPGRSATRRNRSRTSSSRKTPPLTIFMDLTIMPSCHSSLESGTMLVMPMPPMSVWWPREAT</sequence>
<evidence type="ECO:0000256" key="1">
    <source>
        <dbReference type="SAM" id="MobiDB-lite"/>
    </source>
</evidence>
<dbReference type="Proteomes" id="UP001586593">
    <property type="component" value="Unassembled WGS sequence"/>
</dbReference>
<dbReference type="EMBL" id="JAZHXJ010000396">
    <property type="protein sequence ID" value="KAL1862518.1"/>
    <property type="molecule type" value="Genomic_DNA"/>
</dbReference>